<organism evidence="1 2">
    <name type="scientific">Acinetobacter gerneri</name>
    <dbReference type="NCBI Taxonomy" id="202952"/>
    <lineage>
        <taxon>Bacteria</taxon>
        <taxon>Pseudomonadati</taxon>
        <taxon>Pseudomonadota</taxon>
        <taxon>Gammaproteobacteria</taxon>
        <taxon>Moraxellales</taxon>
        <taxon>Moraxellaceae</taxon>
        <taxon>Acinetobacter</taxon>
    </lineage>
</organism>
<protein>
    <submittedName>
        <fullName evidence="1">Sel1 repeat family protein</fullName>
    </submittedName>
</protein>
<dbReference type="RefSeq" id="WP_308956717.1">
    <property type="nucleotide sequence ID" value="NZ_JAVICY010000021.1"/>
</dbReference>
<evidence type="ECO:0000313" key="1">
    <source>
        <dbReference type="EMBL" id="MDQ9072291.1"/>
    </source>
</evidence>
<reference evidence="1" key="1">
    <citation type="submission" date="2023-08" db="EMBL/GenBank/DDBJ databases">
        <title>Emergence of clinically-relevant ST2 carbapenem-resistant Acinetobacter baumannii strains in hospital sewages in Zhejiang, East of China.</title>
        <authorList>
            <person name="Kaichao C."/>
            <person name="Zhang R."/>
        </authorList>
    </citation>
    <scope>NUCLEOTIDE SEQUENCE</scope>
    <source>
        <strain evidence="1">M-SY-60</strain>
    </source>
</reference>
<dbReference type="PANTHER" id="PTHR11102:SF160">
    <property type="entry name" value="ERAD-ASSOCIATED E3 UBIQUITIN-PROTEIN LIGASE COMPONENT HRD3"/>
    <property type="match status" value="1"/>
</dbReference>
<dbReference type="InterPro" id="IPR006597">
    <property type="entry name" value="Sel1-like"/>
</dbReference>
<dbReference type="Gene3D" id="1.25.40.10">
    <property type="entry name" value="Tetratricopeptide repeat domain"/>
    <property type="match status" value="3"/>
</dbReference>
<name>A0AAW8JL30_9GAMM</name>
<proteinExistence type="predicted"/>
<dbReference type="SMART" id="SM00671">
    <property type="entry name" value="SEL1"/>
    <property type="match status" value="7"/>
</dbReference>
<dbReference type="Pfam" id="PF08238">
    <property type="entry name" value="Sel1"/>
    <property type="match status" value="7"/>
</dbReference>
<dbReference type="EMBL" id="JAVIDA010000018">
    <property type="protein sequence ID" value="MDQ9072291.1"/>
    <property type="molecule type" value="Genomic_DNA"/>
</dbReference>
<dbReference type="Proteomes" id="UP001243195">
    <property type="component" value="Unassembled WGS sequence"/>
</dbReference>
<dbReference type="InterPro" id="IPR050767">
    <property type="entry name" value="Sel1_AlgK"/>
</dbReference>
<dbReference type="InterPro" id="IPR011990">
    <property type="entry name" value="TPR-like_helical_dom_sf"/>
</dbReference>
<gene>
    <name evidence="1" type="ORF">RFH51_12565</name>
</gene>
<evidence type="ECO:0000313" key="2">
    <source>
        <dbReference type="Proteomes" id="UP001243195"/>
    </source>
</evidence>
<dbReference type="PANTHER" id="PTHR11102">
    <property type="entry name" value="SEL-1-LIKE PROTEIN"/>
    <property type="match status" value="1"/>
</dbReference>
<accession>A0AAW8JL30</accession>
<comment type="caution">
    <text evidence="1">The sequence shown here is derived from an EMBL/GenBank/DDBJ whole genome shotgun (WGS) entry which is preliminary data.</text>
</comment>
<dbReference type="SUPFAM" id="SSF81901">
    <property type="entry name" value="HCP-like"/>
    <property type="match status" value="2"/>
</dbReference>
<sequence length="478" mass="53968">MLLNTSDKINAENIERDLLGLTHPEASYQCVIEAEQQAIARDRDEAQQRVNKLLDASNQAYAPASYLLGVWYLNGHYVDQNSTLAVKFFELACQSNDANAEWMLAQLYQEESKGVVNLQKADEHLKRAIELKHPDAILSLIKQNHAEDSLQTLIDSYVKNKHQASLKYLVESDFFPQKQVQSALEALANDDSFICAILAYSYIKSGDEEKAFKYAQASQEQNSPFGCFVRAIIEQQSANGSREIAHEFLLKAAEFGHIEAAYLAAIEILQDIDLIEDEVKRQKAARDSFNLLTQAATQGHSEAQFSLAQCYRYGLGTEKNSDLGLYWLDQAAQKYNPDAEFELSMTFPIEHESHHLLLSSSAEKGHAQAMLCMYVLEQKRNQMQQALEWLHKAKDQAVPRAYYLLAQHHKNGLAGEVDWQMVIDYLKEAADLGDVDAYFELYQAYSNGTGVKKSKKTALKYLNLAKEHQHIEAAAIES</sequence>
<dbReference type="AlphaFoldDB" id="A0AAW8JL30"/>